<reference evidence="2 3" key="1">
    <citation type="submission" date="2018-01" db="EMBL/GenBank/DDBJ databases">
        <title>Draft genome sequence of Jishengella sp. NA12.</title>
        <authorList>
            <person name="Sahin N."/>
            <person name="Ay H."/>
            <person name="Saygin H."/>
        </authorList>
    </citation>
    <scope>NUCLEOTIDE SEQUENCE [LARGE SCALE GENOMIC DNA]</scope>
    <source>
        <strain evidence="2 3">NA12</strain>
    </source>
</reference>
<dbReference type="EMBL" id="POTY01000220">
    <property type="protein sequence ID" value="PZG12097.1"/>
    <property type="molecule type" value="Genomic_DNA"/>
</dbReference>
<keyword evidence="3" id="KW-1185">Reference proteome</keyword>
<dbReference type="Pfam" id="PF00561">
    <property type="entry name" value="Abhydrolase_1"/>
    <property type="match status" value="1"/>
</dbReference>
<dbReference type="Gene3D" id="3.40.50.1820">
    <property type="entry name" value="alpha/beta hydrolase"/>
    <property type="match status" value="1"/>
</dbReference>
<dbReference type="GO" id="GO:0052689">
    <property type="term" value="F:carboxylic ester hydrolase activity"/>
    <property type="evidence" value="ECO:0007669"/>
    <property type="project" value="TreeGrafter"/>
</dbReference>
<dbReference type="Proteomes" id="UP000248924">
    <property type="component" value="Unassembled WGS sequence"/>
</dbReference>
<evidence type="ECO:0000313" key="3">
    <source>
        <dbReference type="Proteomes" id="UP000248924"/>
    </source>
</evidence>
<evidence type="ECO:0000313" key="2">
    <source>
        <dbReference type="EMBL" id="PZG12097.1"/>
    </source>
</evidence>
<gene>
    <name evidence="2" type="ORF">C1I95_26570</name>
</gene>
<dbReference type="SUPFAM" id="SSF53474">
    <property type="entry name" value="alpha/beta-Hydrolases"/>
    <property type="match status" value="1"/>
</dbReference>
<comment type="caution">
    <text evidence="2">The sequence shown here is derived from an EMBL/GenBank/DDBJ whole genome shotgun (WGS) entry which is preliminary data.</text>
</comment>
<name>A0A2W2ERX5_9ACTN</name>
<feature type="domain" description="AB hydrolase-1" evidence="1">
    <location>
        <begin position="99"/>
        <end position="342"/>
    </location>
</feature>
<accession>A0A2W2ERX5</accession>
<proteinExistence type="predicted"/>
<dbReference type="InterPro" id="IPR029058">
    <property type="entry name" value="AB_hydrolase_fold"/>
</dbReference>
<dbReference type="InterPro" id="IPR000073">
    <property type="entry name" value="AB_hydrolase_1"/>
</dbReference>
<sequence>MPRLRHRRRATGHATRQLDPRRVTPARLNRSVAPQQNWVGRESVANSYRGSIGHARGWQAPRTVDGVLFEPVAAELSFGNAGNDLVGDFVRPPWPGPYPAVVFVEGSGPGGRNQGSWQTRLAAAGFASLAYDKPGSGASTGDWTRQTMADRAEETVAAVQAVRSREDVLSDAIALVGGSQGGWVAHLAASADARIAAVVTVSGPGVSVRAQEEYRLRRQLAAEGFSSADIQQAVALQRDQVQRVQSGDDPARVHAAQTRWHAAPWYPLLAGTTPQSIAFIAGIADYDPASALAALRCPLLAIFGADDLLVPVAASVRAISSTLKDARHADHAIVVFPHADHNIRVYTGTGAARVSQGHYTPAERAPGFDELIVTWLQRRLPLEPGLLVGQS</sequence>
<organism evidence="2 3">
    <name type="scientific">Micromonospora craterilacus</name>
    <dbReference type="NCBI Taxonomy" id="1655439"/>
    <lineage>
        <taxon>Bacteria</taxon>
        <taxon>Bacillati</taxon>
        <taxon>Actinomycetota</taxon>
        <taxon>Actinomycetes</taxon>
        <taxon>Micromonosporales</taxon>
        <taxon>Micromonosporaceae</taxon>
        <taxon>Micromonospora</taxon>
    </lineage>
</organism>
<dbReference type="AlphaFoldDB" id="A0A2W2ERX5"/>
<dbReference type="PANTHER" id="PTHR43265">
    <property type="entry name" value="ESTERASE ESTD"/>
    <property type="match status" value="1"/>
</dbReference>
<dbReference type="InterPro" id="IPR053145">
    <property type="entry name" value="AB_hydrolase_Est10"/>
</dbReference>
<protein>
    <recommendedName>
        <fullName evidence="1">AB hydrolase-1 domain-containing protein</fullName>
    </recommendedName>
</protein>
<evidence type="ECO:0000259" key="1">
    <source>
        <dbReference type="Pfam" id="PF00561"/>
    </source>
</evidence>
<dbReference type="PANTHER" id="PTHR43265:SF1">
    <property type="entry name" value="ESTERASE ESTD"/>
    <property type="match status" value="1"/>
</dbReference>